<proteinExistence type="predicted"/>
<accession>A0A926GAM3</accession>
<gene>
    <name evidence="1" type="ORF">H4P12_12550</name>
</gene>
<name>A0A926GAM3_9RHOB</name>
<keyword evidence="2" id="KW-1185">Reference proteome</keyword>
<dbReference type="AlphaFoldDB" id="A0A926GAM3"/>
<dbReference type="RefSeq" id="WP_187794022.1">
    <property type="nucleotide sequence ID" value="NZ_JACOQL010000004.1"/>
</dbReference>
<organism evidence="1 2">
    <name type="scientific">Paracoccus amoyensis</name>
    <dbReference type="NCBI Taxonomy" id="2760093"/>
    <lineage>
        <taxon>Bacteria</taxon>
        <taxon>Pseudomonadati</taxon>
        <taxon>Pseudomonadota</taxon>
        <taxon>Alphaproteobacteria</taxon>
        <taxon>Rhodobacterales</taxon>
        <taxon>Paracoccaceae</taxon>
        <taxon>Paracoccus</taxon>
    </lineage>
</organism>
<comment type="caution">
    <text evidence="1">The sequence shown here is derived from an EMBL/GenBank/DDBJ whole genome shotgun (WGS) entry which is preliminary data.</text>
</comment>
<evidence type="ECO:0000313" key="1">
    <source>
        <dbReference type="EMBL" id="MBC9247518.1"/>
    </source>
</evidence>
<sequence length="64" mass="6980">MRDNECGPAAMSELDEPLSDLLAQVKKEPISTELQELAARLDAALLTARVTRSAAENEPQRDIS</sequence>
<protein>
    <submittedName>
        <fullName evidence="1">Uncharacterized protein</fullName>
    </submittedName>
</protein>
<dbReference type="Proteomes" id="UP000608594">
    <property type="component" value="Unassembled WGS sequence"/>
</dbReference>
<reference evidence="1" key="1">
    <citation type="submission" date="2020-08" db="EMBL/GenBank/DDBJ databases">
        <title>Paracoccus amoyensis sp. nov., isolated from the surface seawater at coast of Xiamen, Fujian.</title>
        <authorList>
            <person name="Lyu L."/>
        </authorList>
    </citation>
    <scope>NUCLEOTIDE SEQUENCE</scope>
    <source>
        <strain evidence="1">11-3</strain>
    </source>
</reference>
<dbReference type="EMBL" id="JACOQL010000004">
    <property type="protein sequence ID" value="MBC9247518.1"/>
    <property type="molecule type" value="Genomic_DNA"/>
</dbReference>
<evidence type="ECO:0000313" key="2">
    <source>
        <dbReference type="Proteomes" id="UP000608594"/>
    </source>
</evidence>